<dbReference type="eggNOG" id="ENOG502T5XN">
    <property type="taxonomic scope" value="Eukaryota"/>
</dbReference>
<gene>
    <name evidence="2" type="ORF">OCS_05359</name>
</gene>
<dbReference type="Proteomes" id="UP000019374">
    <property type="component" value="Unassembled WGS sequence"/>
</dbReference>
<proteinExistence type="predicted"/>
<name>T5A8K7_OPHSC</name>
<accession>T5A8K7</accession>
<organism evidence="2 3">
    <name type="scientific">Ophiocordyceps sinensis (strain Co18 / CGMCC 3.14243)</name>
    <name type="common">Yarsagumba caterpillar fungus</name>
    <name type="synonym">Hirsutella sinensis</name>
    <dbReference type="NCBI Taxonomy" id="911162"/>
    <lineage>
        <taxon>Eukaryota</taxon>
        <taxon>Fungi</taxon>
        <taxon>Dikarya</taxon>
        <taxon>Ascomycota</taxon>
        <taxon>Pezizomycotina</taxon>
        <taxon>Sordariomycetes</taxon>
        <taxon>Hypocreomycetidae</taxon>
        <taxon>Hypocreales</taxon>
        <taxon>Ophiocordycipitaceae</taxon>
        <taxon>Ophiocordyceps</taxon>
    </lineage>
</organism>
<sequence>MTTSRVGLELEFMVAVRKPEGGRLRKTGPPKDDRWPDSAANEDITDDAILADNACRKVVCCAMAKCGLPVARMSDTTPMTEDPNGGDISNHIHIDTSPAKRLLVWNPEQGGTDGSEPRFNYWFVNSEGLLTSAIAKSRMKTPGNYGWYAIEINSQILSVQEELDQGLPTVKRALASIQNSIKVWLNAECGFHIHISPLKQKLDISVTRRMAALVLLMERPFLLKLCHPGRQKSWYTRPISVDSVIAVSASASSAARAASMNIPETNLLLTFRVKAKGRSSDETRIFRMLCAIFTEPDFKSLNKGLRLPKIGDGPSPDGGRCGMALSRFGTVEMRYPEASFDVDFISLWVDLSRRILALAAAPDDEYNKKLLELYDMATAKMELGWIHWLKAVGMEERADFCKRHIHRYGGNLKDLNKRDILPKVSDEPAK</sequence>
<protein>
    <recommendedName>
        <fullName evidence="4">Amidoligase enzyme</fullName>
    </recommendedName>
</protein>
<feature type="compositionally biased region" description="Basic and acidic residues" evidence="1">
    <location>
        <begin position="21"/>
        <end position="36"/>
    </location>
</feature>
<dbReference type="Pfam" id="PF12224">
    <property type="entry name" value="Amidoligase_2"/>
    <property type="match status" value="1"/>
</dbReference>
<evidence type="ECO:0000256" key="1">
    <source>
        <dbReference type="SAM" id="MobiDB-lite"/>
    </source>
</evidence>
<dbReference type="PANTHER" id="PTHR36847:SF1">
    <property type="entry name" value="AMIDOLIGASE ENZYME"/>
    <property type="match status" value="1"/>
</dbReference>
<dbReference type="InterPro" id="IPR022025">
    <property type="entry name" value="Amidoligase_2"/>
</dbReference>
<dbReference type="OrthoDB" id="4940520at2759"/>
<evidence type="ECO:0000313" key="2">
    <source>
        <dbReference type="EMBL" id="EQK98928.1"/>
    </source>
</evidence>
<reference evidence="2 3" key="1">
    <citation type="journal article" date="2013" name="Chin. Sci. Bull.">
        <title>Genome survey uncovers the secrets of sex and lifestyle in caterpillar fungus.</title>
        <authorList>
            <person name="Hu X."/>
            <person name="Zhang Y."/>
            <person name="Xiao G."/>
            <person name="Zheng P."/>
            <person name="Xia Y."/>
            <person name="Zhang X."/>
            <person name="St Leger R.J."/>
            <person name="Liu X."/>
            <person name="Wang C."/>
        </authorList>
    </citation>
    <scope>NUCLEOTIDE SEQUENCE [LARGE SCALE GENOMIC DNA]</scope>
    <source>
        <strain evidence="3">Co18 / CGMCC 3.14243</strain>
        <tissue evidence="2">Fruit-body</tissue>
    </source>
</reference>
<dbReference type="AlphaFoldDB" id="T5A8K7"/>
<dbReference type="PANTHER" id="PTHR36847">
    <property type="entry name" value="AMIDOLIGASE ENZYME"/>
    <property type="match status" value="1"/>
</dbReference>
<feature type="region of interest" description="Disordered" evidence="1">
    <location>
        <begin position="21"/>
        <end position="40"/>
    </location>
</feature>
<dbReference type="HOGENOM" id="CLU_655585_0_0_1"/>
<evidence type="ECO:0008006" key="4">
    <source>
        <dbReference type="Google" id="ProtNLM"/>
    </source>
</evidence>
<evidence type="ECO:0000313" key="3">
    <source>
        <dbReference type="Proteomes" id="UP000019374"/>
    </source>
</evidence>
<dbReference type="EMBL" id="KE653866">
    <property type="protein sequence ID" value="EQK98928.1"/>
    <property type="molecule type" value="Genomic_DNA"/>
</dbReference>